<dbReference type="Gene3D" id="2.60.120.230">
    <property type="match status" value="1"/>
</dbReference>
<accession>A0AA88XRF8</accession>
<reference evidence="4" key="1">
    <citation type="submission" date="2019-08" db="EMBL/GenBank/DDBJ databases">
        <title>The improved chromosome-level genome for the pearl oyster Pinctada fucata martensii using PacBio sequencing and Hi-C.</title>
        <authorList>
            <person name="Zheng Z."/>
        </authorList>
    </citation>
    <scope>NUCLEOTIDE SEQUENCE</scope>
    <source>
        <strain evidence="4">ZZ-2019</strain>
        <tissue evidence="4">Adductor muscle</tissue>
    </source>
</reference>
<name>A0AA88XRF8_PINIB</name>
<dbReference type="InterPro" id="IPR036939">
    <property type="entry name" value="Cu2_ascorb_mOase_N_sf"/>
</dbReference>
<gene>
    <name evidence="4" type="ORF">FSP39_010537</name>
</gene>
<feature type="domain" description="Copper type II ascorbate-dependent monooxygenase C-terminal" evidence="3">
    <location>
        <begin position="93"/>
        <end position="235"/>
    </location>
</feature>
<dbReference type="PANTHER" id="PTHR10157">
    <property type="entry name" value="DOPAMINE BETA HYDROXYLASE RELATED"/>
    <property type="match status" value="1"/>
</dbReference>
<keyword evidence="2" id="KW-0732">Signal</keyword>
<comment type="caution">
    <text evidence="4">The sequence shown here is derived from an EMBL/GenBank/DDBJ whole genome shotgun (WGS) entry which is preliminary data.</text>
</comment>
<organism evidence="4 5">
    <name type="scientific">Pinctada imbricata</name>
    <name type="common">Atlantic pearl-oyster</name>
    <name type="synonym">Pinctada martensii</name>
    <dbReference type="NCBI Taxonomy" id="66713"/>
    <lineage>
        <taxon>Eukaryota</taxon>
        <taxon>Metazoa</taxon>
        <taxon>Spiralia</taxon>
        <taxon>Lophotrochozoa</taxon>
        <taxon>Mollusca</taxon>
        <taxon>Bivalvia</taxon>
        <taxon>Autobranchia</taxon>
        <taxon>Pteriomorphia</taxon>
        <taxon>Pterioida</taxon>
        <taxon>Pterioidea</taxon>
        <taxon>Pteriidae</taxon>
        <taxon>Pinctada</taxon>
    </lineage>
</organism>
<evidence type="ECO:0000259" key="3">
    <source>
        <dbReference type="Pfam" id="PF03712"/>
    </source>
</evidence>
<evidence type="ECO:0000256" key="1">
    <source>
        <dbReference type="ARBA" id="ARBA00023157"/>
    </source>
</evidence>
<dbReference type="Pfam" id="PF03712">
    <property type="entry name" value="Cu2_monoox_C"/>
    <property type="match status" value="1"/>
</dbReference>
<keyword evidence="5" id="KW-1185">Reference proteome</keyword>
<protein>
    <recommendedName>
        <fullName evidence="3">Copper type II ascorbate-dependent monooxygenase C-terminal domain-containing protein</fullName>
    </recommendedName>
</protein>
<dbReference type="GO" id="GO:0004500">
    <property type="term" value="F:dopamine beta-monooxygenase activity"/>
    <property type="evidence" value="ECO:0007669"/>
    <property type="project" value="InterPro"/>
</dbReference>
<feature type="chain" id="PRO_5041663051" description="Copper type II ascorbate-dependent monooxygenase C-terminal domain-containing protein" evidence="2">
    <location>
        <begin position="18"/>
        <end position="372"/>
    </location>
</feature>
<dbReference type="AlphaFoldDB" id="A0AA88XRF8"/>
<dbReference type="Gene3D" id="2.60.120.310">
    <property type="entry name" value="Copper type II, ascorbate-dependent monooxygenase, N-terminal domain"/>
    <property type="match status" value="1"/>
</dbReference>
<dbReference type="PANTHER" id="PTHR10157:SF23">
    <property type="entry name" value="MOXD1 HOMOLOG 1"/>
    <property type="match status" value="1"/>
</dbReference>
<feature type="signal peptide" evidence="2">
    <location>
        <begin position="1"/>
        <end position="17"/>
    </location>
</feature>
<evidence type="ECO:0000256" key="2">
    <source>
        <dbReference type="SAM" id="SignalP"/>
    </source>
</evidence>
<dbReference type="InterPro" id="IPR014784">
    <property type="entry name" value="Cu2_ascorb_mOase-like_C"/>
</dbReference>
<proteinExistence type="predicted"/>
<dbReference type="GO" id="GO:0005507">
    <property type="term" value="F:copper ion binding"/>
    <property type="evidence" value="ECO:0007669"/>
    <property type="project" value="InterPro"/>
</dbReference>
<dbReference type="EMBL" id="VSWD01000010">
    <property type="protein sequence ID" value="KAK3090269.1"/>
    <property type="molecule type" value="Genomic_DNA"/>
</dbReference>
<evidence type="ECO:0000313" key="5">
    <source>
        <dbReference type="Proteomes" id="UP001186944"/>
    </source>
</evidence>
<dbReference type="Proteomes" id="UP001186944">
    <property type="component" value="Unassembled WGS sequence"/>
</dbReference>
<dbReference type="InterPro" id="IPR000945">
    <property type="entry name" value="DBH-like"/>
</dbReference>
<dbReference type="SUPFAM" id="SSF49742">
    <property type="entry name" value="PHM/PNGase F"/>
    <property type="match status" value="2"/>
</dbReference>
<sequence length="372" mass="42052">MVTILFFWLAAPDIDVPRPCDMGLQGCFHIIGLWTVGTFGECFHEQIGFLLGQGRGFKKVAMQFHWNNPQLKPDYVDSSGMVLHLTKNKRTHNAGVLQVGQNNIQLAPGVEKITVEGSCTPDMSRLRLTGPIHFTTGFNHMHYLGRAMNMEHIRNGAKLRDLTMDEVYSYDSPVIHNYAESIRFEPGDEIKTSCHFKTTERSKTVFQGDGTNDEMCYGFLTYYPAENMRNPYCIQWRGLDSSIFYYQETINGCVWQDFLNTSIPTTQALHTRVLSHCSHLGLCLKECVSVIKEAKQHPCLQGDMHEYFRTVAREDGVKNAQLALLFSALDSCDTEMALESCPKPVTDPTSTSSTLQFSVFWIGAASILRFIM</sequence>
<dbReference type="InterPro" id="IPR008977">
    <property type="entry name" value="PHM/PNGase_F_dom_sf"/>
</dbReference>
<keyword evidence="1" id="KW-1015">Disulfide bond</keyword>
<evidence type="ECO:0000313" key="4">
    <source>
        <dbReference type="EMBL" id="KAK3090269.1"/>
    </source>
</evidence>
<dbReference type="InterPro" id="IPR024548">
    <property type="entry name" value="Cu2_monoox_C"/>
</dbReference>